<dbReference type="Gene3D" id="3.80.10.10">
    <property type="entry name" value="Ribonuclease Inhibitor"/>
    <property type="match status" value="1"/>
</dbReference>
<reference evidence="1" key="1">
    <citation type="submission" date="2014-01" db="EMBL/GenBank/DDBJ databases">
        <title>The genome of the white-rot fungus Pycnoporus cinnabarinus: a basidiomycete model with a versatile arsenal for lignocellulosic biomass breakdown.</title>
        <authorList>
            <person name="Levasseur A."/>
            <person name="Lomascolo A."/>
            <person name="Ruiz-Duenas F.J."/>
            <person name="Uzan E."/>
            <person name="Piumi F."/>
            <person name="Kues U."/>
            <person name="Ram A.F.J."/>
            <person name="Murat C."/>
            <person name="Haon M."/>
            <person name="Benoit I."/>
            <person name="Arfi Y."/>
            <person name="Chevret D."/>
            <person name="Drula E."/>
            <person name="Kwon M.J."/>
            <person name="Gouret P."/>
            <person name="Lesage-Meessen L."/>
            <person name="Lombard V."/>
            <person name="Mariette J."/>
            <person name="Noirot C."/>
            <person name="Park J."/>
            <person name="Patyshakuliyeva A."/>
            <person name="Wieneger R.A.B."/>
            <person name="Wosten H.A.B."/>
            <person name="Martin F."/>
            <person name="Coutinho P.M."/>
            <person name="de Vries R."/>
            <person name="Martinez A.T."/>
            <person name="Klopp C."/>
            <person name="Pontarotti P."/>
            <person name="Henrissat B."/>
            <person name="Record E."/>
        </authorList>
    </citation>
    <scope>NUCLEOTIDE SEQUENCE [LARGE SCALE GENOMIC DNA]</scope>
    <source>
        <strain evidence="1">BRFM137</strain>
    </source>
</reference>
<dbReference type="STRING" id="5643.A0A060SI73"/>
<accession>A0A060SI73</accession>
<gene>
    <name evidence="1" type="ORF">BN946_scf185016.g18</name>
</gene>
<evidence type="ECO:0000313" key="1">
    <source>
        <dbReference type="EMBL" id="CDO73861.1"/>
    </source>
</evidence>
<evidence type="ECO:0000313" key="2">
    <source>
        <dbReference type="Proteomes" id="UP000029665"/>
    </source>
</evidence>
<name>A0A060SI73_PYCCI</name>
<dbReference type="InterPro" id="IPR032675">
    <property type="entry name" value="LRR_dom_sf"/>
</dbReference>
<keyword evidence="2" id="KW-1185">Reference proteome</keyword>
<dbReference type="SUPFAM" id="SSF52047">
    <property type="entry name" value="RNI-like"/>
    <property type="match status" value="1"/>
</dbReference>
<organism evidence="1 2">
    <name type="scientific">Pycnoporus cinnabarinus</name>
    <name type="common">Cinnabar-red polypore</name>
    <name type="synonym">Trametes cinnabarina</name>
    <dbReference type="NCBI Taxonomy" id="5643"/>
    <lineage>
        <taxon>Eukaryota</taxon>
        <taxon>Fungi</taxon>
        <taxon>Dikarya</taxon>
        <taxon>Basidiomycota</taxon>
        <taxon>Agaricomycotina</taxon>
        <taxon>Agaricomycetes</taxon>
        <taxon>Polyporales</taxon>
        <taxon>Polyporaceae</taxon>
        <taxon>Trametes</taxon>
    </lineage>
</organism>
<dbReference type="OMA" id="WERWKIC"/>
<comment type="caution">
    <text evidence="1">The sequence shown here is derived from an EMBL/GenBank/DDBJ whole genome shotgun (WGS) entry which is preliminary data.</text>
</comment>
<evidence type="ECO:0008006" key="3">
    <source>
        <dbReference type="Google" id="ProtNLM"/>
    </source>
</evidence>
<dbReference type="AlphaFoldDB" id="A0A060SI73"/>
<proteinExistence type="predicted"/>
<dbReference type="HOGENOM" id="CLU_021164_3_1_1"/>
<dbReference type="EMBL" id="CCBP010000124">
    <property type="protein sequence ID" value="CDO73861.1"/>
    <property type="molecule type" value="Genomic_DNA"/>
</dbReference>
<dbReference type="Proteomes" id="UP000029665">
    <property type="component" value="Unassembled WGS sequence"/>
</dbReference>
<dbReference type="OrthoDB" id="2755377at2759"/>
<sequence>MASGHRVLSHPDVLNEIFQHLSPYPEALDALEAGDMPNPTMHMSEKMLVPRRALVNAALACRAFTEPASAVLWAVLQQGFGPLFYALPAFKVVTTLANPELAQYGDLFGDPYTVEYTLQGEITAADWTRWRHCLKRVRYLRYSFNYPRWTVEEPFLSILLRPETQGNPVQTSVLHALMSPSLAIVAINAHIPALFSSHLANDLQMVFQTSKHIRRLHIQSGYRVIHMHLPLAFFRQLRALHITPAVSLALYNHLTNELDALLHLKELSLAIDGDPSSAHISATRSLQDSDIHAHVVRADAAGGFPALRRLSIAGSPFEIRQLLLKINSPVLQDVSILSSQETISEVEAMLQSLSTDRNASSLRKLFIELQTEFSPIIGGAELLYAAFRSVAGSLLSLRSLQDLELLSWNKVLSISDEDVSSMNAAWPHLRRLEIVSNVKDIHRLRDAWSPYAPEIKRPSLTALLLLAERCHSLESLKMDIADVSEDELLTLEARAAASDVTRLQTRFRHLILAQEDHCLHVSIPDVERVARVVRRLFPALEGPGEGGDDWRTRRRPSRHSWTEAQRDTDAFRLMEMLNEV</sequence>
<protein>
    <recommendedName>
        <fullName evidence="3">F-box domain-containing protein</fullName>
    </recommendedName>
</protein>